<keyword evidence="12 15" id="KW-0413">Isomerase</keyword>
<keyword evidence="9 15" id="KW-0460">Magnesium</keyword>
<evidence type="ECO:0000256" key="3">
    <source>
        <dbReference type="ARBA" id="ARBA00022741"/>
    </source>
</evidence>
<keyword evidence="20" id="KW-1185">Reference proteome</keyword>
<feature type="domain" description="UvrD-like helicase ATP-binding" evidence="17">
    <location>
        <begin position="1"/>
        <end position="454"/>
    </location>
</feature>
<dbReference type="Gene3D" id="3.40.50.300">
    <property type="entry name" value="P-loop containing nucleotide triphosphate hydrolases"/>
    <property type="match status" value="2"/>
</dbReference>
<accession>D4H410</accession>
<evidence type="ECO:0000256" key="9">
    <source>
        <dbReference type="ARBA" id="ARBA00022842"/>
    </source>
</evidence>
<evidence type="ECO:0000256" key="13">
    <source>
        <dbReference type="ARBA" id="ARBA00034617"/>
    </source>
</evidence>
<dbReference type="NCBIfam" id="TIGR00609">
    <property type="entry name" value="recB"/>
    <property type="match status" value="1"/>
</dbReference>
<dbReference type="GO" id="GO:0005829">
    <property type="term" value="C:cytosol"/>
    <property type="evidence" value="ECO:0007669"/>
    <property type="project" value="TreeGrafter"/>
</dbReference>
<dbReference type="Gene3D" id="1.10.3170.10">
    <property type="entry name" value="Recbcd, chain B, domain 2"/>
    <property type="match status" value="1"/>
</dbReference>
<evidence type="ECO:0000256" key="12">
    <source>
        <dbReference type="ARBA" id="ARBA00023235"/>
    </source>
</evidence>
<evidence type="ECO:0000256" key="8">
    <source>
        <dbReference type="ARBA" id="ARBA00022840"/>
    </source>
</evidence>
<comment type="miscellaneous">
    <text evidence="15">In the RecBCD complex, RecB has a slow 3'-5' helicase, an exonuclease activity and loads RecA onto ssDNA, RecD has a fast 5'-3' helicase activity, while RecC stimulates the ATPase and processivity of the RecB helicase and contributes to recognition of the Chi site.</text>
</comment>
<evidence type="ECO:0000256" key="2">
    <source>
        <dbReference type="ARBA" id="ARBA00022723"/>
    </source>
</evidence>
<keyword evidence="10 15" id="KW-0238">DNA-binding</keyword>
<dbReference type="Gene3D" id="3.90.320.10">
    <property type="match status" value="1"/>
</dbReference>
<feature type="active site" description="For nuclease activity" evidence="15">
    <location>
        <position position="1056"/>
    </location>
</feature>
<dbReference type="PaxDb" id="522772-Dacet_0523"/>
<keyword evidence="4 15" id="KW-0227">DNA damage</keyword>
<evidence type="ECO:0000313" key="20">
    <source>
        <dbReference type="Proteomes" id="UP000002012"/>
    </source>
</evidence>
<evidence type="ECO:0000256" key="14">
    <source>
        <dbReference type="ARBA" id="ARBA00048988"/>
    </source>
</evidence>
<gene>
    <name evidence="15" type="primary">recB</name>
    <name evidence="19" type="ordered locus">Dacet_0523</name>
</gene>
<sequence length="1149" mass="131854">MKRKQMELLTAPLTGTSLIEANAGTGKTYNITALFTRMVTELQYPVESILVVTYTNAAVSDLKAKIYKRLNDVLLAMVSLRDSVEITMEDEFPLDYALKRKENLTKDIKLLKGAVRDFDQCAIFTIHGFCQRMLKENAFSGHVAYDIDLTGDSREILKKPVYNFWRENIYKMPQEAIKLLKSLTPDSLINFYMQVQSNQSITVAEPAVIVEPEDILKIISELTDCMTTVKTCFTSNETELRELLDSKRKNFPLDKRSYQARYVNDSFNELKKLTESGNIHCPLESENKKIYRLTNHSIEGKIEHVFFSLVHKWYDKEAEFRELSRLFESTLKYKLCLYMEEVLETHKQKNNIQSYDDLITRMRNSVMENEGHGNMSISVNRKFNAALIDEFQDTDPHQYDIFNTVFGRYGKPFFMIGDPKQAIYSFRGADVYVYLKAASEEGNQYTLTKNFRSAPELVDAVNSFFQRENAFMEPRIEYIPSVGGHKELALTVAEKPQPHMIVWETEKTKPEEIALSTARHISELLNKSSYGSAHINGKAVKPSDIAVLCRNKKEMTMVKEALTYCRVPAVVSGSENVFSSDEAVEMVNILSAVISPFSQSHIKTALASSAFGYTAKEIYHITETDQWDDITEEFRNYNDMISLRGFAPMFFHMASVRKLYKRLAKLPSGERKLTNLIHITELAQQFEANRKAAPQDILRWMKEKISNAEMRDEESELKMDSDENAVTIITIHKSKGLEYNIVYTPFLMFSRGNNKRPDYAKYHKEDKFILDVAGTDEAIEKTQQEEQQEKLRIAYVALTRAKSVCFTAWGEGTGHDKSALAYLINGEQSKFDSGRLHSFFRGSNVAIKPLPDTAVQTYKGSEIQPTGKNRTFTSEITPPWQINSFSRLIHSSSSVRDTDQFTMKDETSDSSGRLDIFTFPKGAKAGTCLHECMEETDFENFSALSVAETVEERLKAFSFDTDFTPAVTQNILTILNKDMHGTCLKDLKQGDYIHEMEFQIATKPFRPEPVSEIFRNSGQNDYADAASTLSFDAMQGFMNGFADLIFCQRGQYYVLDWKSNHLGMTPENYSMERMHAEMLGSHYYMQMHIYTLALHMHLQRYLKGYSYDKHMGGGIYVFMRGIHEKGNEGIYFHRPEKDTICRLEELVKR</sequence>
<keyword evidence="11 15" id="KW-0234">DNA repair</keyword>
<dbReference type="KEGG" id="dap:Dacet_0523"/>
<keyword evidence="7 15" id="KW-0269">Exonuclease</keyword>
<dbReference type="GO" id="GO:0005524">
    <property type="term" value="F:ATP binding"/>
    <property type="evidence" value="ECO:0007669"/>
    <property type="project" value="UniProtKB-UniRule"/>
</dbReference>
<dbReference type="EC" id="3.1.11.5" evidence="15"/>
<evidence type="ECO:0000256" key="1">
    <source>
        <dbReference type="ARBA" id="ARBA00022722"/>
    </source>
</evidence>
<evidence type="ECO:0000259" key="18">
    <source>
        <dbReference type="PROSITE" id="PS51217"/>
    </source>
</evidence>
<evidence type="ECO:0000256" key="7">
    <source>
        <dbReference type="ARBA" id="ARBA00022839"/>
    </source>
</evidence>
<dbReference type="PANTHER" id="PTHR11070">
    <property type="entry name" value="UVRD / RECB / PCRA DNA HELICASE FAMILY MEMBER"/>
    <property type="match status" value="1"/>
</dbReference>
<comment type="subunit">
    <text evidence="15">Heterotrimer of RecB, RecC and RecD. All subunits contribute to DNA-binding. Interacts with RecA.</text>
</comment>
<dbReference type="SUPFAM" id="SSF52980">
    <property type="entry name" value="Restriction endonuclease-like"/>
    <property type="match status" value="1"/>
</dbReference>
<comment type="function">
    <text evidence="15">A helicase/nuclease that prepares dsDNA breaks (DSB) for recombinational DNA repair. Binds to DSBs and unwinds DNA via a highly rapid and processive ATP-dependent bidirectional helicase activity. Unwinds dsDNA until it encounters a Chi (crossover hotspot instigator) sequence from the 3' direction. Cuts ssDNA a few nucleotides 3' to the Chi site. The properties and activities of the enzyme are changed at Chi. The Chi-altered holoenzyme produces a long 3'-ssDNA overhang and facilitates RecA-binding to the ssDNA for homologous DNA recombination and repair. Holoenzyme degrades any linearized DNA that is unable to undergo homologous recombination. In the holoenzyme this subunit contributes ATPase, 3'-5' helicase, exonuclease activity and loads RecA onto ssDNA.</text>
</comment>
<dbReference type="InterPro" id="IPR004586">
    <property type="entry name" value="RecB"/>
</dbReference>
<dbReference type="eggNOG" id="COG1074">
    <property type="taxonomic scope" value="Bacteria"/>
</dbReference>
<comment type="catalytic activity">
    <reaction evidence="13 15">
        <text>Couples ATP hydrolysis with the unwinding of duplex DNA by translocating in the 3'-5' direction.</text>
        <dbReference type="EC" id="5.6.2.4"/>
    </reaction>
</comment>
<dbReference type="FunCoup" id="D4H410">
    <property type="interactions" value="96"/>
</dbReference>
<evidence type="ECO:0000313" key="19">
    <source>
        <dbReference type="EMBL" id="ADD67321.1"/>
    </source>
</evidence>
<evidence type="ECO:0000256" key="11">
    <source>
        <dbReference type="ARBA" id="ARBA00023204"/>
    </source>
</evidence>
<dbReference type="GO" id="GO:0043138">
    <property type="term" value="F:3'-5' DNA helicase activity"/>
    <property type="evidence" value="ECO:0007669"/>
    <property type="project" value="UniProtKB-UniRule"/>
</dbReference>
<dbReference type="HAMAP" id="MF_01485">
    <property type="entry name" value="RecB"/>
    <property type="match status" value="1"/>
</dbReference>
<feature type="binding site" evidence="15">
    <location>
        <position position="1056"/>
    </location>
    <ligand>
        <name>Mg(2+)</name>
        <dbReference type="ChEBI" id="CHEBI:18420"/>
    </ligand>
</feature>
<dbReference type="InterPro" id="IPR014016">
    <property type="entry name" value="UvrD-like_ATP-bd"/>
</dbReference>
<evidence type="ECO:0000259" key="17">
    <source>
        <dbReference type="PROSITE" id="PS51198"/>
    </source>
</evidence>
<evidence type="ECO:0000256" key="6">
    <source>
        <dbReference type="ARBA" id="ARBA00022806"/>
    </source>
</evidence>
<feature type="binding site" evidence="15">
    <location>
        <position position="1043"/>
    </location>
    <ligand>
        <name>Mg(2+)</name>
        <dbReference type="ChEBI" id="CHEBI:18420"/>
    </ligand>
</feature>
<keyword evidence="8 15" id="KW-0067">ATP-binding</keyword>
<reference evidence="19 20" key="1">
    <citation type="journal article" date="2010" name="Stand. Genomic Sci.">
        <title>Complete genome sequence of Denitrovibrio acetiphilus type strain (N2460).</title>
        <authorList>
            <person name="Kiss H."/>
            <person name="Lang E."/>
            <person name="Lapidus A."/>
            <person name="Copeland A."/>
            <person name="Nolan M."/>
            <person name="Glavina Del Rio T."/>
            <person name="Chen F."/>
            <person name="Lucas S."/>
            <person name="Tice H."/>
            <person name="Cheng J.F."/>
            <person name="Han C."/>
            <person name="Goodwin L."/>
            <person name="Pitluck S."/>
            <person name="Liolios K."/>
            <person name="Pati A."/>
            <person name="Ivanova N."/>
            <person name="Mavromatis K."/>
            <person name="Chen A."/>
            <person name="Palaniappan K."/>
            <person name="Land M."/>
            <person name="Hauser L."/>
            <person name="Chang Y.J."/>
            <person name="Jeffries C.D."/>
            <person name="Detter J.C."/>
            <person name="Brettin T."/>
            <person name="Spring S."/>
            <person name="Rohde M."/>
            <person name="Goker M."/>
            <person name="Woyke T."/>
            <person name="Bristow J."/>
            <person name="Eisen J.A."/>
            <person name="Markowitz V."/>
            <person name="Hugenholtz P."/>
            <person name="Kyrpides N.C."/>
            <person name="Klenk H.P."/>
        </authorList>
    </citation>
    <scope>NUCLEOTIDE SEQUENCE [LARGE SCALE GENOMIC DNA]</scope>
    <source>
        <strain evidence="20">DSM 12809 / NBRC 114555 / N2460</strain>
    </source>
</reference>
<keyword evidence="3 15" id="KW-0547">Nucleotide-binding</keyword>
<dbReference type="STRING" id="522772.Dacet_0523"/>
<dbReference type="HOGENOM" id="CLU_001114_6_1_0"/>
<dbReference type="GO" id="GO:0000287">
    <property type="term" value="F:magnesium ion binding"/>
    <property type="evidence" value="ECO:0007669"/>
    <property type="project" value="UniProtKB-UniRule"/>
</dbReference>
<keyword evidence="1 15" id="KW-0540">Nuclease</keyword>
<proteinExistence type="inferred from homology"/>
<evidence type="ECO:0000256" key="5">
    <source>
        <dbReference type="ARBA" id="ARBA00022801"/>
    </source>
</evidence>
<dbReference type="AlphaFoldDB" id="D4H410"/>
<dbReference type="OrthoDB" id="9810135at2"/>
<feature type="binding site" evidence="16">
    <location>
        <begin position="21"/>
        <end position="28"/>
    </location>
    <ligand>
        <name>ATP</name>
        <dbReference type="ChEBI" id="CHEBI:30616"/>
    </ligand>
</feature>
<dbReference type="PROSITE" id="PS51217">
    <property type="entry name" value="UVRD_HELICASE_CTER"/>
    <property type="match status" value="1"/>
</dbReference>
<comment type="domain">
    <text evidence="15">The N-terminal DNA-binding domain is a ssDNA-dependent ATPase and has ATP-dependent 3'-5' helicase function. This domain interacts with RecC.</text>
</comment>
<dbReference type="InterPro" id="IPR027417">
    <property type="entry name" value="P-loop_NTPase"/>
</dbReference>
<dbReference type="InterPro" id="IPR011604">
    <property type="entry name" value="PDDEXK-like_dom_sf"/>
</dbReference>
<dbReference type="InParanoid" id="D4H410"/>
<dbReference type="EC" id="5.6.2.4" evidence="15"/>
<feature type="region of interest" description="Nuclease activity, interacts with RecD and RecA" evidence="15">
    <location>
        <begin position="879"/>
        <end position="1149"/>
    </location>
</feature>
<dbReference type="GO" id="GO:0009338">
    <property type="term" value="C:exodeoxyribonuclease V complex"/>
    <property type="evidence" value="ECO:0007669"/>
    <property type="project" value="TreeGrafter"/>
</dbReference>
<dbReference type="Pfam" id="PF13361">
    <property type="entry name" value="UvrD_C"/>
    <property type="match status" value="1"/>
</dbReference>
<evidence type="ECO:0000256" key="16">
    <source>
        <dbReference type="PROSITE-ProRule" id="PRU00560"/>
    </source>
</evidence>
<comment type="domain">
    <text evidence="15">The C-terminal domain has nuclease activity and interacts with RecD. It interacts with RecA, facilitating its loading onto ssDNA.</text>
</comment>
<feature type="region of interest" description="DNA-binding and helicase activity, interacts with RecC" evidence="15">
    <location>
        <begin position="1"/>
        <end position="843"/>
    </location>
</feature>
<dbReference type="InterPro" id="IPR000212">
    <property type="entry name" value="DNA_helicase_UvrD/REP"/>
</dbReference>
<dbReference type="PANTHER" id="PTHR11070:SF23">
    <property type="entry name" value="RECBCD ENZYME SUBUNIT RECB"/>
    <property type="match status" value="1"/>
</dbReference>
<dbReference type="Gene3D" id="1.10.486.10">
    <property type="entry name" value="PCRA, domain 4"/>
    <property type="match status" value="1"/>
</dbReference>
<keyword evidence="6 15" id="KW-0347">Helicase</keyword>
<comment type="similarity">
    <text evidence="15">Belongs to the helicase family. UvrD subfamily.</text>
</comment>
<evidence type="ECO:0000256" key="15">
    <source>
        <dbReference type="HAMAP-Rule" id="MF_01485"/>
    </source>
</evidence>
<organism evidence="19 20">
    <name type="scientific">Denitrovibrio acetiphilus (strain DSM 12809 / NBRC 114555 / N2460)</name>
    <dbReference type="NCBI Taxonomy" id="522772"/>
    <lineage>
        <taxon>Bacteria</taxon>
        <taxon>Pseudomonadati</taxon>
        <taxon>Deferribacterota</taxon>
        <taxon>Deferribacteres</taxon>
        <taxon>Deferribacterales</taxon>
        <taxon>Geovibrionaceae</taxon>
        <taxon>Denitrovibrio</taxon>
    </lineage>
</organism>
<evidence type="ECO:0000256" key="4">
    <source>
        <dbReference type="ARBA" id="ARBA00022763"/>
    </source>
</evidence>
<feature type="binding site" evidence="15">
    <location>
        <position position="930"/>
    </location>
    <ligand>
        <name>Mg(2+)</name>
        <dbReference type="ChEBI" id="CHEBI:18420"/>
    </ligand>
</feature>
<dbReference type="Proteomes" id="UP000002012">
    <property type="component" value="Chromosome"/>
</dbReference>
<comment type="catalytic activity">
    <reaction evidence="14 15">
        <text>ATP + H2O = ADP + phosphate + H(+)</text>
        <dbReference type="Rhea" id="RHEA:13065"/>
        <dbReference type="ChEBI" id="CHEBI:15377"/>
        <dbReference type="ChEBI" id="CHEBI:15378"/>
        <dbReference type="ChEBI" id="CHEBI:30616"/>
        <dbReference type="ChEBI" id="CHEBI:43474"/>
        <dbReference type="ChEBI" id="CHEBI:456216"/>
        <dbReference type="EC" id="5.6.2.4"/>
    </reaction>
</comment>
<keyword evidence="5 15" id="KW-0378">Hydrolase</keyword>
<dbReference type="InterPro" id="IPR014017">
    <property type="entry name" value="DNA_helicase_UvrD-like_C"/>
</dbReference>
<dbReference type="RefSeq" id="WP_013009865.1">
    <property type="nucleotide sequence ID" value="NC_013943.1"/>
</dbReference>
<evidence type="ECO:0000256" key="10">
    <source>
        <dbReference type="ARBA" id="ARBA00023125"/>
    </source>
</evidence>
<dbReference type="CDD" id="cd22352">
    <property type="entry name" value="RecB_C-like"/>
    <property type="match status" value="1"/>
</dbReference>
<dbReference type="GO" id="GO:0008854">
    <property type="term" value="F:exodeoxyribonuclease V activity"/>
    <property type="evidence" value="ECO:0007669"/>
    <property type="project" value="UniProtKB-EC"/>
</dbReference>
<dbReference type="GO" id="GO:0000724">
    <property type="term" value="P:double-strand break repair via homologous recombination"/>
    <property type="evidence" value="ECO:0007669"/>
    <property type="project" value="UniProtKB-UniRule"/>
</dbReference>
<comment type="cofactor">
    <cofactor evidence="15">
        <name>Mg(2+)</name>
        <dbReference type="ChEBI" id="CHEBI:18420"/>
    </cofactor>
    <text evidence="15">Binds 1 Mg(2+) ion per subunit.</text>
</comment>
<dbReference type="EMBL" id="CP001968">
    <property type="protein sequence ID" value="ADD67321.1"/>
    <property type="molecule type" value="Genomic_DNA"/>
</dbReference>
<dbReference type="PROSITE" id="PS51198">
    <property type="entry name" value="UVRD_HELICASE_ATP_BIND"/>
    <property type="match status" value="1"/>
</dbReference>
<keyword evidence="2 15" id="KW-0479">Metal-binding</keyword>
<protein>
    <recommendedName>
        <fullName evidence="15">RecBCD enzyme subunit RecB</fullName>
        <ecNumber evidence="15">3.1.11.5</ecNumber>
        <ecNumber evidence="15">5.6.2.4</ecNumber>
    </recommendedName>
    <alternativeName>
        <fullName evidence="15">DNA 3'-5' helicase subunit RecB</fullName>
    </alternativeName>
    <alternativeName>
        <fullName evidence="15">Exonuclease V subunit RecB</fullName>
        <shortName evidence="15">ExoV subunit RecB</shortName>
    </alternativeName>
    <alternativeName>
        <fullName evidence="15">Helicase/nuclease RecBCD subunit RecB</fullName>
    </alternativeName>
</protein>
<dbReference type="GO" id="GO:0003677">
    <property type="term" value="F:DNA binding"/>
    <property type="evidence" value="ECO:0007669"/>
    <property type="project" value="UniProtKB-UniRule"/>
</dbReference>
<dbReference type="GO" id="GO:0016887">
    <property type="term" value="F:ATP hydrolysis activity"/>
    <property type="evidence" value="ECO:0007669"/>
    <property type="project" value="RHEA"/>
</dbReference>
<dbReference type="InterPro" id="IPR011335">
    <property type="entry name" value="Restrct_endonuc-II-like"/>
</dbReference>
<dbReference type="Pfam" id="PF00580">
    <property type="entry name" value="UvrD-helicase"/>
    <property type="match status" value="1"/>
</dbReference>
<name>D4H410_DENA2</name>
<feature type="domain" description="UvrD-like helicase C-terminal" evidence="18">
    <location>
        <begin position="455"/>
        <end position="736"/>
    </location>
</feature>
<dbReference type="SUPFAM" id="SSF52540">
    <property type="entry name" value="P-loop containing nucleoside triphosphate hydrolases"/>
    <property type="match status" value="1"/>
</dbReference>
<comment type="catalytic activity">
    <reaction evidence="15">
        <text>Exonucleolytic cleavage (in the presence of ATP) in either 5'- to 3'- or 3'- to 5'-direction to yield 5'-phosphooligonucleotides.</text>
        <dbReference type="EC" id="3.1.11.5"/>
    </reaction>
</comment>